<proteinExistence type="predicted"/>
<sequence length="53" mass="5704">CEMQQLLYDTGGIIIPAFNNFIDGISSNVKGLVPLPLAGLGGLRFHETVWLSS</sequence>
<organism evidence="1">
    <name type="scientific">marine sediment metagenome</name>
    <dbReference type="NCBI Taxonomy" id="412755"/>
    <lineage>
        <taxon>unclassified sequences</taxon>
        <taxon>metagenomes</taxon>
        <taxon>ecological metagenomes</taxon>
    </lineage>
</organism>
<gene>
    <name evidence="1" type="ORF">S01H4_30298</name>
</gene>
<protein>
    <submittedName>
        <fullName evidence="1">Uncharacterized protein</fullName>
    </submittedName>
</protein>
<comment type="caution">
    <text evidence="1">The sequence shown here is derived from an EMBL/GenBank/DDBJ whole genome shotgun (WGS) entry which is preliminary data.</text>
</comment>
<dbReference type="AlphaFoldDB" id="X1AW10"/>
<name>X1AW10_9ZZZZ</name>
<dbReference type="EMBL" id="BART01015627">
    <property type="protein sequence ID" value="GAG86930.1"/>
    <property type="molecule type" value="Genomic_DNA"/>
</dbReference>
<feature type="non-terminal residue" evidence="1">
    <location>
        <position position="1"/>
    </location>
</feature>
<accession>X1AW10</accession>
<evidence type="ECO:0000313" key="1">
    <source>
        <dbReference type="EMBL" id="GAG86930.1"/>
    </source>
</evidence>
<reference evidence="1" key="1">
    <citation type="journal article" date="2014" name="Front. Microbiol.">
        <title>High frequency of phylogenetically diverse reductive dehalogenase-homologous genes in deep subseafloor sedimentary metagenomes.</title>
        <authorList>
            <person name="Kawai M."/>
            <person name="Futagami T."/>
            <person name="Toyoda A."/>
            <person name="Takaki Y."/>
            <person name="Nishi S."/>
            <person name="Hori S."/>
            <person name="Arai W."/>
            <person name="Tsubouchi T."/>
            <person name="Morono Y."/>
            <person name="Uchiyama I."/>
            <person name="Ito T."/>
            <person name="Fujiyama A."/>
            <person name="Inagaki F."/>
            <person name="Takami H."/>
        </authorList>
    </citation>
    <scope>NUCLEOTIDE SEQUENCE</scope>
    <source>
        <strain evidence="1">Expedition CK06-06</strain>
    </source>
</reference>